<dbReference type="PANTHER" id="PTHR22642">
    <property type="entry name" value="IMIDAZOLONEPROPIONASE"/>
    <property type="match status" value="1"/>
</dbReference>
<accession>A0ABP6LZH9</accession>
<dbReference type="PANTHER" id="PTHR22642:SF2">
    <property type="entry name" value="PROTEIN LONG AFTER FAR-RED 3"/>
    <property type="match status" value="1"/>
</dbReference>
<gene>
    <name evidence="2" type="ORF">GCM10010529_14450</name>
</gene>
<sequence>MTSPADTLITAARIDVDASGEVVADQMALRRGRILAVGESSADHAGPGTQVVDMGGRWLMPGMADVHNHHLLAGQSDLFELTVSPTAGLDELLRAVAEHAAQQSPEEWIVGGSWGSVLLDQLNTSETLSRMDEACGGRPVMLRDDSKHNRWASSAALRAAGITADTPDPDGGQILRDATGEPTGVLIEAGGLLVEEALAAHQPMSVEETAQAAARGIEMLHAHGITAFQDAAASLQLMEALHHLDSEGRLKAWTVTSMLANDFIFGADPLGEEIIRHRDRLSSRHHRPDFIKIFLDGVPPTRSAAFLEPYLPDALHGCDHRGHTTMDHAELESWLLRTAERGISAKIHCTGDASVRLVLDAVEDVRRAGHTEPRYQIAHGQFIHPDDVPRFVELDVVADISPALWFPGVIVDAVSSVLPEGRVDRMQPNRELLDAGVLIAGGSDWPVAESPNPWAAIYGLVTRQDPTRRAPGTLCPDQAITLREAMTVHTTAAVEAMGLSAETGRLAPGLSADFIVLERSPYEVDLEELPEFSADETWFAGQRVHAR</sequence>
<dbReference type="RefSeq" id="WP_344682581.1">
    <property type="nucleotide sequence ID" value="NZ_BAAAVT010000008.1"/>
</dbReference>
<dbReference type="Gene3D" id="3.10.310.70">
    <property type="match status" value="1"/>
</dbReference>
<dbReference type="Gene3D" id="3.20.20.140">
    <property type="entry name" value="Metal-dependent hydrolases"/>
    <property type="match status" value="1"/>
</dbReference>
<dbReference type="Proteomes" id="UP001500236">
    <property type="component" value="Unassembled WGS sequence"/>
</dbReference>
<feature type="domain" description="Amidohydrolase 3" evidence="1">
    <location>
        <begin position="50"/>
        <end position="545"/>
    </location>
</feature>
<dbReference type="InterPro" id="IPR032466">
    <property type="entry name" value="Metal_Hydrolase"/>
</dbReference>
<dbReference type="Pfam" id="PF07969">
    <property type="entry name" value="Amidohydro_3"/>
    <property type="match status" value="1"/>
</dbReference>
<proteinExistence type="predicted"/>
<dbReference type="Gene3D" id="2.30.40.10">
    <property type="entry name" value="Urease, subunit C, domain 1"/>
    <property type="match status" value="1"/>
</dbReference>
<name>A0ABP6LZH9_9MICC</name>
<evidence type="ECO:0000313" key="3">
    <source>
        <dbReference type="Proteomes" id="UP001500236"/>
    </source>
</evidence>
<protein>
    <submittedName>
        <fullName evidence="2">Amidohydrolase</fullName>
    </submittedName>
</protein>
<evidence type="ECO:0000313" key="2">
    <source>
        <dbReference type="EMBL" id="GAA3062184.1"/>
    </source>
</evidence>
<dbReference type="EMBL" id="BAAAVT010000008">
    <property type="protein sequence ID" value="GAA3062184.1"/>
    <property type="molecule type" value="Genomic_DNA"/>
</dbReference>
<dbReference type="InterPro" id="IPR011059">
    <property type="entry name" value="Metal-dep_hydrolase_composite"/>
</dbReference>
<organism evidence="2 3">
    <name type="scientific">Nesterenkonia aethiopica</name>
    <dbReference type="NCBI Taxonomy" id="269144"/>
    <lineage>
        <taxon>Bacteria</taxon>
        <taxon>Bacillati</taxon>
        <taxon>Actinomycetota</taxon>
        <taxon>Actinomycetes</taxon>
        <taxon>Micrococcales</taxon>
        <taxon>Micrococcaceae</taxon>
        <taxon>Nesterenkonia</taxon>
    </lineage>
</organism>
<keyword evidence="3" id="KW-1185">Reference proteome</keyword>
<comment type="caution">
    <text evidence="2">The sequence shown here is derived from an EMBL/GenBank/DDBJ whole genome shotgun (WGS) entry which is preliminary data.</text>
</comment>
<dbReference type="InterPro" id="IPR013108">
    <property type="entry name" value="Amidohydro_3"/>
</dbReference>
<dbReference type="SUPFAM" id="SSF51556">
    <property type="entry name" value="Metallo-dependent hydrolases"/>
    <property type="match status" value="1"/>
</dbReference>
<dbReference type="InterPro" id="IPR033932">
    <property type="entry name" value="YtcJ-like"/>
</dbReference>
<reference evidence="3" key="1">
    <citation type="journal article" date="2019" name="Int. J. Syst. Evol. Microbiol.">
        <title>The Global Catalogue of Microorganisms (GCM) 10K type strain sequencing project: providing services to taxonomists for standard genome sequencing and annotation.</title>
        <authorList>
            <consortium name="The Broad Institute Genomics Platform"/>
            <consortium name="The Broad Institute Genome Sequencing Center for Infectious Disease"/>
            <person name="Wu L."/>
            <person name="Ma J."/>
        </authorList>
    </citation>
    <scope>NUCLEOTIDE SEQUENCE [LARGE SCALE GENOMIC DNA]</scope>
    <source>
        <strain evidence="3">JCM 14309</strain>
    </source>
</reference>
<evidence type="ECO:0000259" key="1">
    <source>
        <dbReference type="Pfam" id="PF07969"/>
    </source>
</evidence>
<dbReference type="CDD" id="cd01300">
    <property type="entry name" value="YtcJ_like"/>
    <property type="match status" value="1"/>
</dbReference>
<dbReference type="SUPFAM" id="SSF51338">
    <property type="entry name" value="Composite domain of metallo-dependent hydrolases"/>
    <property type="match status" value="1"/>
</dbReference>